<reference evidence="7" key="4">
    <citation type="journal article" date="2015" name="G3 (Bethesda)">
        <title>Genome sequences of three phytopathogenic species of the Magnaporthaceae family of fungi.</title>
        <authorList>
            <person name="Okagaki L.H."/>
            <person name="Nunes C.C."/>
            <person name="Sailsbery J."/>
            <person name="Clay B."/>
            <person name="Brown D."/>
            <person name="John T."/>
            <person name="Oh Y."/>
            <person name="Young N."/>
            <person name="Fitzgerald M."/>
            <person name="Haas B.J."/>
            <person name="Zeng Q."/>
            <person name="Young S."/>
            <person name="Adiconis X."/>
            <person name="Fan L."/>
            <person name="Levin J.Z."/>
            <person name="Mitchell T.K."/>
            <person name="Okubara P.A."/>
            <person name="Farman M.L."/>
            <person name="Kohn L.M."/>
            <person name="Birren B."/>
            <person name="Ma L.-J."/>
            <person name="Dean R.A."/>
        </authorList>
    </citation>
    <scope>NUCLEOTIDE SEQUENCE</scope>
    <source>
        <strain evidence="7">R3-111a-1</strain>
    </source>
</reference>
<dbReference type="PANTHER" id="PTHR24161:SF85">
    <property type="entry name" value="PALMITOYLTRANSFERASE HIP14"/>
    <property type="match status" value="1"/>
</dbReference>
<evidence type="ECO:0000313" key="7">
    <source>
        <dbReference type="EnsemblFungi" id="EJT77362"/>
    </source>
</evidence>
<proteinExistence type="predicted"/>
<dbReference type="VEuPathDB" id="FungiDB:GGTG_07274"/>
<evidence type="ECO:0000256" key="3">
    <source>
        <dbReference type="ARBA" id="ARBA00023043"/>
    </source>
</evidence>
<dbReference type="PANTHER" id="PTHR24161">
    <property type="entry name" value="ANK_REP_REGION DOMAIN-CONTAINING PROTEIN-RELATED"/>
    <property type="match status" value="1"/>
</dbReference>
<feature type="region of interest" description="Disordered" evidence="5">
    <location>
        <begin position="806"/>
        <end position="825"/>
    </location>
</feature>
<dbReference type="eggNOG" id="KOG0504">
    <property type="taxonomic scope" value="Eukaryota"/>
</dbReference>
<reference evidence="6" key="2">
    <citation type="submission" date="2010-07" db="EMBL/GenBank/DDBJ databases">
        <authorList>
            <consortium name="The Broad Institute Genome Sequencing Platform"/>
            <consortium name="Broad Institute Genome Sequencing Center for Infectious Disease"/>
            <person name="Ma L.-J."/>
            <person name="Dead R."/>
            <person name="Young S."/>
            <person name="Zeng Q."/>
            <person name="Koehrsen M."/>
            <person name="Alvarado L."/>
            <person name="Berlin A."/>
            <person name="Chapman S.B."/>
            <person name="Chen Z."/>
            <person name="Freedman E."/>
            <person name="Gellesch M."/>
            <person name="Goldberg J."/>
            <person name="Griggs A."/>
            <person name="Gujja S."/>
            <person name="Heilman E.R."/>
            <person name="Heiman D."/>
            <person name="Hepburn T."/>
            <person name="Howarth C."/>
            <person name="Jen D."/>
            <person name="Larson L."/>
            <person name="Mehta T."/>
            <person name="Neiman D."/>
            <person name="Pearson M."/>
            <person name="Roberts A."/>
            <person name="Saif S."/>
            <person name="Shea T."/>
            <person name="Shenoy N."/>
            <person name="Sisk P."/>
            <person name="Stolte C."/>
            <person name="Sykes S."/>
            <person name="Walk T."/>
            <person name="White J."/>
            <person name="Yandava C."/>
            <person name="Haas B."/>
            <person name="Nusbaum C."/>
            <person name="Birren B."/>
        </authorList>
    </citation>
    <scope>NUCLEOTIDE SEQUENCE</scope>
    <source>
        <strain evidence="6">R3-111a-1</strain>
    </source>
</reference>
<dbReference type="Pfam" id="PF12796">
    <property type="entry name" value="Ank_2"/>
    <property type="match status" value="1"/>
</dbReference>
<dbReference type="STRING" id="644352.J3P177"/>
<feature type="repeat" description="ANK" evidence="4">
    <location>
        <begin position="676"/>
        <end position="708"/>
    </location>
</feature>
<dbReference type="RefSeq" id="XP_009223362.1">
    <property type="nucleotide sequence ID" value="XM_009225098.1"/>
</dbReference>
<dbReference type="GeneID" id="20347732"/>
<feature type="compositionally biased region" description="Basic and acidic residues" evidence="5">
    <location>
        <begin position="807"/>
        <end position="825"/>
    </location>
</feature>
<dbReference type="EMBL" id="GL385397">
    <property type="protein sequence ID" value="EJT77362.1"/>
    <property type="molecule type" value="Genomic_DNA"/>
</dbReference>
<gene>
    <name evidence="7" type="primary">20347732</name>
    <name evidence="6" type="ORF">GGTG_07274</name>
</gene>
<name>J3P177_GAET3</name>
<feature type="repeat" description="ANK" evidence="4">
    <location>
        <begin position="458"/>
        <end position="498"/>
    </location>
</feature>
<reference evidence="8" key="1">
    <citation type="submission" date="2010-07" db="EMBL/GenBank/DDBJ databases">
        <title>The genome sequence of Gaeumannomyces graminis var. tritici strain R3-111a-1.</title>
        <authorList>
            <consortium name="The Broad Institute Genome Sequencing Platform"/>
            <person name="Ma L.-J."/>
            <person name="Dead R."/>
            <person name="Young S."/>
            <person name="Zeng Q."/>
            <person name="Koehrsen M."/>
            <person name="Alvarado L."/>
            <person name="Berlin A."/>
            <person name="Chapman S.B."/>
            <person name="Chen Z."/>
            <person name="Freedman E."/>
            <person name="Gellesch M."/>
            <person name="Goldberg J."/>
            <person name="Griggs A."/>
            <person name="Gujja S."/>
            <person name="Heilman E.R."/>
            <person name="Heiman D."/>
            <person name="Hepburn T."/>
            <person name="Howarth C."/>
            <person name="Jen D."/>
            <person name="Larson L."/>
            <person name="Mehta T."/>
            <person name="Neiman D."/>
            <person name="Pearson M."/>
            <person name="Roberts A."/>
            <person name="Saif S."/>
            <person name="Shea T."/>
            <person name="Shenoy N."/>
            <person name="Sisk P."/>
            <person name="Stolte C."/>
            <person name="Sykes S."/>
            <person name="Walk T."/>
            <person name="White J."/>
            <person name="Yandava C."/>
            <person name="Haas B."/>
            <person name="Nusbaum C."/>
            <person name="Birren B."/>
        </authorList>
    </citation>
    <scope>NUCLEOTIDE SEQUENCE [LARGE SCALE GENOMIC DNA]</scope>
    <source>
        <strain evidence="8">R3-111a-1</strain>
    </source>
</reference>
<dbReference type="PROSITE" id="PS50088">
    <property type="entry name" value="ANK_REPEAT"/>
    <property type="match status" value="2"/>
</dbReference>
<feature type="compositionally biased region" description="Polar residues" evidence="5">
    <location>
        <begin position="267"/>
        <end position="282"/>
    </location>
</feature>
<evidence type="ECO:0000256" key="4">
    <source>
        <dbReference type="PROSITE-ProRule" id="PRU00023"/>
    </source>
</evidence>
<dbReference type="EnsemblFungi" id="EJT77362">
    <property type="protein sequence ID" value="EJT77362"/>
    <property type="gene ID" value="GGTG_07274"/>
</dbReference>
<reference evidence="6" key="3">
    <citation type="submission" date="2010-09" db="EMBL/GenBank/DDBJ databases">
        <title>Annotation of Gaeumannomyces graminis var. tritici R3-111a-1.</title>
        <authorList>
            <consortium name="The Broad Institute Genome Sequencing Platform"/>
            <person name="Ma L.-J."/>
            <person name="Dead R."/>
            <person name="Young S.K."/>
            <person name="Zeng Q."/>
            <person name="Gargeya S."/>
            <person name="Fitzgerald M."/>
            <person name="Haas B."/>
            <person name="Abouelleil A."/>
            <person name="Alvarado L."/>
            <person name="Arachchi H.M."/>
            <person name="Berlin A."/>
            <person name="Brown A."/>
            <person name="Chapman S.B."/>
            <person name="Chen Z."/>
            <person name="Dunbar C."/>
            <person name="Freedman E."/>
            <person name="Gearin G."/>
            <person name="Gellesch M."/>
            <person name="Goldberg J."/>
            <person name="Griggs A."/>
            <person name="Gujja S."/>
            <person name="Heiman D."/>
            <person name="Howarth C."/>
            <person name="Larson L."/>
            <person name="Lui A."/>
            <person name="MacDonald P.J.P."/>
            <person name="Mehta T."/>
            <person name="Montmayeur A."/>
            <person name="Murphy C."/>
            <person name="Neiman D."/>
            <person name="Pearson M."/>
            <person name="Priest M."/>
            <person name="Roberts A."/>
            <person name="Saif S."/>
            <person name="Shea T."/>
            <person name="Shenoy N."/>
            <person name="Sisk P."/>
            <person name="Stolte C."/>
            <person name="Sykes S."/>
            <person name="Yandava C."/>
            <person name="Wortman J."/>
            <person name="Nusbaum C."/>
            <person name="Birren B."/>
        </authorList>
    </citation>
    <scope>NUCLEOTIDE SEQUENCE</scope>
    <source>
        <strain evidence="6">R3-111a-1</strain>
    </source>
</reference>
<dbReference type="SUPFAM" id="SSF48403">
    <property type="entry name" value="Ankyrin repeat"/>
    <property type="match status" value="1"/>
</dbReference>
<dbReference type="HOGENOM" id="CLU_343241_0_0_1"/>
<dbReference type="SMART" id="SM00248">
    <property type="entry name" value="ANK"/>
    <property type="match status" value="6"/>
</dbReference>
<dbReference type="InterPro" id="IPR036770">
    <property type="entry name" value="Ankyrin_rpt-contain_sf"/>
</dbReference>
<dbReference type="OrthoDB" id="426293at2759"/>
<accession>J3P177</accession>
<reference evidence="7" key="5">
    <citation type="submission" date="2018-04" db="UniProtKB">
        <authorList>
            <consortium name="EnsemblFungi"/>
        </authorList>
    </citation>
    <scope>IDENTIFICATION</scope>
    <source>
        <strain evidence="7">R3-111a-1</strain>
    </source>
</reference>
<evidence type="ECO:0000256" key="5">
    <source>
        <dbReference type="SAM" id="MobiDB-lite"/>
    </source>
</evidence>
<keyword evidence="3 4" id="KW-0040">ANK repeat</keyword>
<dbReference type="Gene3D" id="1.25.40.20">
    <property type="entry name" value="Ankyrin repeat-containing domain"/>
    <property type="match status" value="2"/>
</dbReference>
<dbReference type="EC" id="2.3.1.225" evidence="1"/>
<keyword evidence="2" id="KW-0677">Repeat</keyword>
<feature type="region of interest" description="Disordered" evidence="5">
    <location>
        <begin position="267"/>
        <end position="309"/>
    </location>
</feature>
<sequence>MADPFSIAATAISLAAIAAHTSRVLSRLCSEVKNAPALVLALSNEVNDFKLVLDTVSTATENLAVPAASGPGPANNATPESRLRDMLARAKSLLAELDILSRRLAGRDRTAQRIKWQFSKSEAESLKDRLRATSASLMHILVSRNLASSNRIELELHDIKFVIPQSHDPTLQVLGGLATDTTQAFNRIERSLADNHQQTQVTLAADRELTLPIARDMSFIKESMMANTAAANDHTVGLQNIMSILGNIQSATQERRDALLARNTMPAEQNTPQVPDGFTQQPAMPPRSARGPFAAQGHGSADPRSPGPVEPLVQIAVAPTGSRCERDCGCRCHIPRAYDDASLRLPGPLRSLFGQLLLGYTGCLTARSSCNKQTCRRGKYARLRLSYSFPAWFASHKVSLLLETSTSRRFALGLVARRRVRNLIGDHILFAAVNFRVQVVTEIIRLDPSKLLDVNTDTGRSALHMTIGRGSRSLTGGKFIEQIMVLIQAGADLDYEDDYGDTAKTLFSKFMLLEQGRRGDEAWQAIPSSVKTALHVDLEISYLQKIILGICPVDLESVLDHGGEAVLAQINSRTELNHTPLELAVRLGNAAAVGSILQAGARHEIPIHQGLSMHYASCQGSDECLRELLEAPGFDIEKPGKYCRTPLMVAALAKTTFRPLVLLLEAGADARARGRKRRTPLHYAAMGGNVVAARALLRAGAEIDAVGSGVVGTPLVSAVAYNSHRVLAHLLHVRADLPWRALRVAAELGDGRTLDLMASRNLSVFNFEKSAPEIMGLRRLFNKRSRASPRERKAFERMMVALQTAPCKDRANADGDHDATEGSRD</sequence>
<evidence type="ECO:0000256" key="1">
    <source>
        <dbReference type="ARBA" id="ARBA00012210"/>
    </source>
</evidence>
<dbReference type="InterPro" id="IPR002110">
    <property type="entry name" value="Ankyrin_rpt"/>
</dbReference>
<dbReference type="AlphaFoldDB" id="J3P177"/>
<evidence type="ECO:0000313" key="6">
    <source>
        <dbReference type="EMBL" id="EJT77362.1"/>
    </source>
</evidence>
<evidence type="ECO:0000256" key="2">
    <source>
        <dbReference type="ARBA" id="ARBA00022737"/>
    </source>
</evidence>
<protein>
    <recommendedName>
        <fullName evidence="1">protein S-acyltransferase</fullName>
        <ecNumber evidence="1">2.3.1.225</ecNumber>
    </recommendedName>
</protein>
<dbReference type="Proteomes" id="UP000006039">
    <property type="component" value="Unassembled WGS sequence"/>
</dbReference>
<keyword evidence="8" id="KW-1185">Reference proteome</keyword>
<dbReference type="PROSITE" id="PS50297">
    <property type="entry name" value="ANK_REP_REGION"/>
    <property type="match status" value="1"/>
</dbReference>
<dbReference type="GO" id="GO:0019706">
    <property type="term" value="F:protein-cysteine S-palmitoyltransferase activity"/>
    <property type="evidence" value="ECO:0007669"/>
    <property type="project" value="UniProtKB-EC"/>
</dbReference>
<evidence type="ECO:0000313" key="8">
    <source>
        <dbReference type="Proteomes" id="UP000006039"/>
    </source>
</evidence>
<organism evidence="6">
    <name type="scientific">Gaeumannomyces tritici (strain R3-111a-1)</name>
    <name type="common">Wheat and barley take-all root rot fungus</name>
    <name type="synonym">Gaeumannomyces graminis var. tritici</name>
    <dbReference type="NCBI Taxonomy" id="644352"/>
    <lineage>
        <taxon>Eukaryota</taxon>
        <taxon>Fungi</taxon>
        <taxon>Dikarya</taxon>
        <taxon>Ascomycota</taxon>
        <taxon>Pezizomycotina</taxon>
        <taxon>Sordariomycetes</taxon>
        <taxon>Sordariomycetidae</taxon>
        <taxon>Magnaporthales</taxon>
        <taxon>Magnaporthaceae</taxon>
        <taxon>Gaeumannomyces</taxon>
    </lineage>
</organism>